<organism evidence="1 2">
    <name type="scientific">Thelohanellus kitauei</name>
    <name type="common">Myxosporean</name>
    <dbReference type="NCBI Taxonomy" id="669202"/>
    <lineage>
        <taxon>Eukaryota</taxon>
        <taxon>Metazoa</taxon>
        <taxon>Cnidaria</taxon>
        <taxon>Myxozoa</taxon>
        <taxon>Myxosporea</taxon>
        <taxon>Bivalvulida</taxon>
        <taxon>Platysporina</taxon>
        <taxon>Myxobolidae</taxon>
        <taxon>Thelohanellus</taxon>
    </lineage>
</organism>
<evidence type="ECO:0000313" key="2">
    <source>
        <dbReference type="Proteomes" id="UP000031668"/>
    </source>
</evidence>
<dbReference type="PANTHER" id="PTHR45913">
    <property type="entry name" value="EPM2A-INTERACTING PROTEIN 1"/>
    <property type="match status" value="1"/>
</dbReference>
<comment type="caution">
    <text evidence="1">The sequence shown here is derived from an EMBL/GenBank/DDBJ whole genome shotgun (WGS) entry which is preliminary data.</text>
</comment>
<dbReference type="AlphaFoldDB" id="A0A0C2IYN6"/>
<protein>
    <submittedName>
        <fullName evidence="1">General transcription factor II-I repeat domain-containing protein 2A</fullName>
    </submittedName>
</protein>
<gene>
    <name evidence="1" type="ORF">RF11_06985</name>
</gene>
<dbReference type="OMA" id="IHHEICQ"/>
<evidence type="ECO:0000313" key="1">
    <source>
        <dbReference type="EMBL" id="KII70629.1"/>
    </source>
</evidence>
<dbReference type="OrthoDB" id="10061052at2759"/>
<accession>A0A0C2IYN6</accession>
<dbReference type="EMBL" id="JWZT01002010">
    <property type="protein sequence ID" value="KII70629.1"/>
    <property type="molecule type" value="Genomic_DNA"/>
</dbReference>
<proteinExistence type="predicted"/>
<dbReference type="Proteomes" id="UP000031668">
    <property type="component" value="Unassembled WGS sequence"/>
</dbReference>
<keyword evidence="2" id="KW-1185">Reference proteome</keyword>
<name>A0A0C2IYN6_THEKT</name>
<sequence>MESMKGTSTGEDIFKCVENAFHKIELSWQKMTSITTDGSPYLTGKKVGLLKRICDQAAEVDFNKELIFLHCIIHHEICQGILDMKHVVDPIVKIVNFIQARGLYHR</sequence>
<reference evidence="1 2" key="1">
    <citation type="journal article" date="2014" name="Genome Biol. Evol.">
        <title>The genome of the myxosporean Thelohanellus kitauei shows adaptations to nutrient acquisition within its fish host.</title>
        <authorList>
            <person name="Yang Y."/>
            <person name="Xiong J."/>
            <person name="Zhou Z."/>
            <person name="Huo F."/>
            <person name="Miao W."/>
            <person name="Ran C."/>
            <person name="Liu Y."/>
            <person name="Zhang J."/>
            <person name="Feng J."/>
            <person name="Wang M."/>
            <person name="Wang M."/>
            <person name="Wang L."/>
            <person name="Yao B."/>
        </authorList>
    </citation>
    <scope>NUCLEOTIDE SEQUENCE [LARGE SCALE GENOMIC DNA]</scope>
    <source>
        <strain evidence="1">Wuqing</strain>
    </source>
</reference>
<dbReference type="PANTHER" id="PTHR45913:SF9">
    <property type="entry name" value="GENERAL TRANSCRIPTION FACTOR II-I REPEAT DOMAIN-CONTAINING PROTEIN 2-LIKE-RELATED"/>
    <property type="match status" value="1"/>
</dbReference>